<feature type="region of interest" description="Disordered" evidence="1">
    <location>
        <begin position="55"/>
        <end position="78"/>
    </location>
</feature>
<dbReference type="VEuPathDB" id="FungiDB:MMYC01_208927"/>
<dbReference type="Gene3D" id="3.40.50.720">
    <property type="entry name" value="NAD(P)-binding Rossmann-like Domain"/>
    <property type="match status" value="1"/>
</dbReference>
<comment type="caution">
    <text evidence="2">The sequence shown here is derived from an EMBL/GenBank/DDBJ whole genome shotgun (WGS) entry which is preliminary data.</text>
</comment>
<feature type="compositionally biased region" description="Basic residues" evidence="1">
    <location>
        <begin position="62"/>
        <end position="72"/>
    </location>
</feature>
<evidence type="ECO:0000313" key="2">
    <source>
        <dbReference type="EMBL" id="KXX75078.1"/>
    </source>
</evidence>
<evidence type="ECO:0000313" key="4">
    <source>
        <dbReference type="Proteomes" id="UP000078237"/>
    </source>
</evidence>
<keyword evidence="4" id="KW-1185">Reference proteome</keyword>
<dbReference type="EMBL" id="LCTW02000039">
    <property type="protein sequence ID" value="KXX81243.1"/>
    <property type="molecule type" value="Genomic_DNA"/>
</dbReference>
<dbReference type="VEuPathDB" id="FungiDB:MMYC01_203191"/>
<reference evidence="4" key="1">
    <citation type="submission" date="2015-06" db="EMBL/GenBank/DDBJ databases">
        <authorList>
            <person name="van de Sande W.W.J."/>
        </authorList>
    </citation>
    <scope>NUCLEOTIDE SEQUENCE [LARGE SCALE GENOMIC DNA]</scope>
    <source>
        <strain evidence="4">mm55</strain>
    </source>
</reference>
<gene>
    <name evidence="3" type="ORF">MMYC01_203191</name>
    <name evidence="2" type="ORF">MMYC01_208927</name>
</gene>
<dbReference type="EMBL" id="LCTW02000296">
    <property type="protein sequence ID" value="KXX75078.1"/>
    <property type="molecule type" value="Genomic_DNA"/>
</dbReference>
<sequence>MSNDPDILQYTLSSPLTPTVADAVARAQDQAISRGPAANYPSPDSELTPQFAFPFAESSNGSHHHQHHRRHPTTSANAKSISSVLVLGGVSDVSAATIQLLSGALPDCTILSTNSRQHNRRLVAELGTACIARNGSGSGNNRTIAKLMDAVKADCQDAAGTRGAASGGDDGVDAIVDAVGVVEAAESEEDGQARRLLDLLSPDGPRVYTTVATMGR</sequence>
<accession>A0A175VU84</accession>
<reference evidence="2 4" key="3">
    <citation type="submission" date="2016-01" db="EMBL/GenBank/DDBJ databases">
        <title>Madurella mycetomatis genome sequencing.</title>
        <authorList>
            <person name="Van De Sande W."/>
        </authorList>
    </citation>
    <scope>NUCLEOTIDE SEQUENCE [LARGE SCALE GENOMIC DNA]</scope>
    <source>
        <strain evidence="4">mm55</strain>
        <strain evidence="2">Mm55</strain>
    </source>
</reference>
<dbReference type="STRING" id="100816.A0A175VU84"/>
<organism evidence="2 4">
    <name type="scientific">Madurella mycetomatis</name>
    <dbReference type="NCBI Taxonomy" id="100816"/>
    <lineage>
        <taxon>Eukaryota</taxon>
        <taxon>Fungi</taxon>
        <taxon>Dikarya</taxon>
        <taxon>Ascomycota</taxon>
        <taxon>Pezizomycotina</taxon>
        <taxon>Sordariomycetes</taxon>
        <taxon>Sordariomycetidae</taxon>
        <taxon>Sordariales</taxon>
        <taxon>Sordariales incertae sedis</taxon>
        <taxon>Madurella</taxon>
    </lineage>
</organism>
<reference evidence="2" key="2">
    <citation type="submission" date="2015-06" db="EMBL/GenBank/DDBJ databases">
        <authorList>
            <person name="Hoefler B.C."/>
            <person name="Straight P.D."/>
        </authorList>
    </citation>
    <scope>NUCLEOTIDE SEQUENCE [LARGE SCALE GENOMIC DNA]</scope>
    <source>
        <strain evidence="2">Mm55</strain>
    </source>
</reference>
<protein>
    <submittedName>
        <fullName evidence="2">Uncharacterized protein</fullName>
    </submittedName>
</protein>
<evidence type="ECO:0000313" key="3">
    <source>
        <dbReference type="EMBL" id="KXX81243.1"/>
    </source>
</evidence>
<proteinExistence type="predicted"/>
<evidence type="ECO:0000256" key="1">
    <source>
        <dbReference type="SAM" id="MobiDB-lite"/>
    </source>
</evidence>
<dbReference type="Proteomes" id="UP000078237">
    <property type="component" value="Unassembled WGS sequence"/>
</dbReference>
<dbReference type="AlphaFoldDB" id="A0A175VU84"/>
<name>A0A175VU84_9PEZI</name>